<feature type="domain" description="GAF" evidence="9">
    <location>
        <begin position="30"/>
        <end position="201"/>
    </location>
</feature>
<dbReference type="Pfam" id="PF02518">
    <property type="entry name" value="HATPase_c"/>
    <property type="match status" value="1"/>
</dbReference>
<evidence type="ECO:0000256" key="2">
    <source>
        <dbReference type="ARBA" id="ARBA00012438"/>
    </source>
</evidence>
<dbReference type="CDD" id="cd16917">
    <property type="entry name" value="HATPase_UhpB-NarQ-NarX-like"/>
    <property type="match status" value="1"/>
</dbReference>
<comment type="caution">
    <text evidence="10">The sequence shown here is derived from an EMBL/GenBank/DDBJ whole genome shotgun (WGS) entry which is preliminary data.</text>
</comment>
<reference evidence="10 11" key="1">
    <citation type="submission" date="2022-06" db="EMBL/GenBank/DDBJ databases">
        <title>Genomic Encyclopedia of Archaeal and Bacterial Type Strains, Phase II (KMG-II): from individual species to whole genera.</title>
        <authorList>
            <person name="Goeker M."/>
        </authorList>
    </citation>
    <scope>NUCLEOTIDE SEQUENCE [LARGE SCALE GENOMIC DNA]</scope>
    <source>
        <strain evidence="10 11">DSM 45037</strain>
    </source>
</reference>
<evidence type="ECO:0000256" key="8">
    <source>
        <dbReference type="ARBA" id="ARBA00023012"/>
    </source>
</evidence>
<comment type="catalytic activity">
    <reaction evidence="1">
        <text>ATP + protein L-histidine = ADP + protein N-phospho-L-histidine.</text>
        <dbReference type="EC" id="2.7.13.3"/>
    </reaction>
</comment>
<evidence type="ECO:0000256" key="7">
    <source>
        <dbReference type="ARBA" id="ARBA00022840"/>
    </source>
</evidence>
<evidence type="ECO:0000256" key="6">
    <source>
        <dbReference type="ARBA" id="ARBA00022777"/>
    </source>
</evidence>
<dbReference type="EC" id="2.7.13.3" evidence="2"/>
<gene>
    <name evidence="10" type="ORF">LX12_002644</name>
</gene>
<dbReference type="SUPFAM" id="SSF55874">
    <property type="entry name" value="ATPase domain of HSP90 chaperone/DNA topoisomerase II/histidine kinase"/>
    <property type="match status" value="1"/>
</dbReference>
<dbReference type="PANTHER" id="PTHR24421:SF10">
    <property type="entry name" value="NITRATE_NITRITE SENSOR PROTEIN NARQ"/>
    <property type="match status" value="1"/>
</dbReference>
<dbReference type="EMBL" id="JAMTCG010000004">
    <property type="protein sequence ID" value="MCP2161449.1"/>
    <property type="molecule type" value="Genomic_DNA"/>
</dbReference>
<dbReference type="SMART" id="SM00065">
    <property type="entry name" value="GAF"/>
    <property type="match status" value="1"/>
</dbReference>
<dbReference type="Gene3D" id="3.30.450.40">
    <property type="match status" value="1"/>
</dbReference>
<accession>A0ABT1H2I6</accession>
<evidence type="ECO:0000313" key="10">
    <source>
        <dbReference type="EMBL" id="MCP2161449.1"/>
    </source>
</evidence>
<dbReference type="Gene3D" id="1.20.5.1930">
    <property type="match status" value="1"/>
</dbReference>
<dbReference type="NCBIfam" id="NF047786">
    <property type="entry name" value="his_kin_MadS"/>
    <property type="match status" value="1"/>
</dbReference>
<dbReference type="InterPro" id="IPR003018">
    <property type="entry name" value="GAF"/>
</dbReference>
<evidence type="ECO:0000259" key="9">
    <source>
        <dbReference type="SMART" id="SM00065"/>
    </source>
</evidence>
<keyword evidence="8" id="KW-0902">Two-component regulatory system</keyword>
<dbReference type="GO" id="GO:0016301">
    <property type="term" value="F:kinase activity"/>
    <property type="evidence" value="ECO:0007669"/>
    <property type="project" value="UniProtKB-KW"/>
</dbReference>
<name>A0ABT1H2I6_9NOCA</name>
<proteinExistence type="predicted"/>
<evidence type="ECO:0000256" key="3">
    <source>
        <dbReference type="ARBA" id="ARBA00022553"/>
    </source>
</evidence>
<dbReference type="PANTHER" id="PTHR24421">
    <property type="entry name" value="NITRATE/NITRITE SENSOR PROTEIN NARX-RELATED"/>
    <property type="match status" value="1"/>
</dbReference>
<protein>
    <recommendedName>
        <fullName evidence="2">histidine kinase</fullName>
        <ecNumber evidence="2">2.7.13.3</ecNumber>
    </recommendedName>
</protein>
<dbReference type="SUPFAM" id="SSF55781">
    <property type="entry name" value="GAF domain-like"/>
    <property type="match status" value="1"/>
</dbReference>
<keyword evidence="11" id="KW-1185">Reference proteome</keyword>
<dbReference type="Proteomes" id="UP001205740">
    <property type="component" value="Unassembled WGS sequence"/>
</dbReference>
<dbReference type="Pfam" id="PF07730">
    <property type="entry name" value="HisKA_3"/>
    <property type="match status" value="1"/>
</dbReference>
<keyword evidence="6 10" id="KW-0418">Kinase</keyword>
<dbReference type="RefSeq" id="WP_308214006.1">
    <property type="nucleotide sequence ID" value="NZ_BAAAOE010000002.1"/>
</dbReference>
<dbReference type="InterPro" id="IPR036890">
    <property type="entry name" value="HATPase_C_sf"/>
</dbReference>
<evidence type="ECO:0000256" key="5">
    <source>
        <dbReference type="ARBA" id="ARBA00022741"/>
    </source>
</evidence>
<dbReference type="InterPro" id="IPR003594">
    <property type="entry name" value="HATPase_dom"/>
</dbReference>
<dbReference type="InterPro" id="IPR029016">
    <property type="entry name" value="GAF-like_dom_sf"/>
</dbReference>
<dbReference type="Gene3D" id="3.30.565.10">
    <property type="entry name" value="Histidine kinase-like ATPase, C-terminal domain"/>
    <property type="match status" value="1"/>
</dbReference>
<keyword evidence="4" id="KW-0808">Transferase</keyword>
<evidence type="ECO:0000313" key="11">
    <source>
        <dbReference type="Proteomes" id="UP001205740"/>
    </source>
</evidence>
<dbReference type="InterPro" id="IPR011712">
    <property type="entry name" value="Sig_transdc_His_kin_sub3_dim/P"/>
</dbReference>
<organism evidence="10 11">
    <name type="scientific">Williamsia serinedens</name>
    <dbReference type="NCBI Taxonomy" id="391736"/>
    <lineage>
        <taxon>Bacteria</taxon>
        <taxon>Bacillati</taxon>
        <taxon>Actinomycetota</taxon>
        <taxon>Actinomycetes</taxon>
        <taxon>Mycobacteriales</taxon>
        <taxon>Nocardiaceae</taxon>
        <taxon>Williamsia</taxon>
    </lineage>
</organism>
<sequence length="452" mass="48650">MPPSELRDVSDLVAAIPDQADLTRLTGLRTGKSTFYTQYRGATERLQRTVSSLGLIAEALVRTSEGPERLICSVVEAARVHLEARWTVFALADGEFVDAGPRRLVLGPDGTPFLVGDVEGPPLPEDVLDRLDRIRRSEVDAEVVATAGSVCVPLALDGRHVGALAAWTQRPLDATDVSVVSILASQTAVALHNSAVLEHVRRTAVDLECRNAELVATQRELGAAQRNRVLDEERHRMARELHDSVTQAVLSAGMQIEVCRSDIPDDERRDRLDVAKDLTRRAVDQLRSAIYALEHAADDKKSALPDMLARLGVVHMPGDLEVTVEVTGTPVELPGDLDHALLRVAGEALFNTAVHADATHARVQLGYEHDRVRLAVDDDGSGEPGALRSMLAVSSRRDIGGLHRGLANMAGRVADVGGEFRVRRSRLGGVRVVATIPIGAGPLVPEAVGDES</sequence>
<keyword evidence="7" id="KW-0067">ATP-binding</keyword>
<evidence type="ECO:0000256" key="1">
    <source>
        <dbReference type="ARBA" id="ARBA00000085"/>
    </source>
</evidence>
<keyword evidence="5" id="KW-0547">Nucleotide-binding</keyword>
<evidence type="ECO:0000256" key="4">
    <source>
        <dbReference type="ARBA" id="ARBA00022679"/>
    </source>
</evidence>
<keyword evidence="3" id="KW-0597">Phosphoprotein</keyword>
<dbReference type="InterPro" id="IPR050482">
    <property type="entry name" value="Sensor_HK_TwoCompSys"/>
</dbReference>